<dbReference type="InterPro" id="IPR058625">
    <property type="entry name" value="MdtA-like_BSH"/>
</dbReference>
<dbReference type="Proteomes" id="UP000825483">
    <property type="component" value="Unassembled WGS sequence"/>
</dbReference>
<dbReference type="Pfam" id="PF25917">
    <property type="entry name" value="BSH_RND"/>
    <property type="match status" value="1"/>
</dbReference>
<comment type="caution">
    <text evidence="7">The sequence shown here is derived from an EMBL/GenBank/DDBJ whole genome shotgun (WGS) entry which is preliminary data.</text>
</comment>
<dbReference type="Gene3D" id="2.40.420.20">
    <property type="match status" value="1"/>
</dbReference>
<evidence type="ECO:0000256" key="3">
    <source>
        <dbReference type="ARBA" id="ARBA00022448"/>
    </source>
</evidence>
<dbReference type="GO" id="GO:1990281">
    <property type="term" value="C:efflux pump complex"/>
    <property type="evidence" value="ECO:0007669"/>
    <property type="project" value="TreeGrafter"/>
</dbReference>
<name>A0A9R1CCA4_9BACT</name>
<dbReference type="Gene3D" id="2.40.30.170">
    <property type="match status" value="1"/>
</dbReference>
<dbReference type="InterPro" id="IPR006143">
    <property type="entry name" value="RND_pump_MFP"/>
</dbReference>
<sequence>MEVGSVQVNGESGFSGTVEEESGVSLSFSVAGTVRTMDVDEGQTVGKGQLVATVDGVDQAGARASAHAVTGEALAALRKAQDDFNRARSLHAQGVISESKYVSAQTVLEAAREAVNSAAALEGISNKAADDTRLTAPFSGYVAEKNAEVGQNVIPGMMVVKLVHIDKVKVKISVPEEEIDKIRKGEMMMVRCDAIGGADFYGRVVEKGVDADPLSRSYSVKLLVDNPDHKLLPGMICNVYTSFTRGQMSIFVPANVVQLNPDNRMFVWIVKNGRATKRFIDYVADTSQGVRVGGGLEPGDKLIVAGQQMVSENTPCQIIK</sequence>
<dbReference type="GO" id="GO:0015562">
    <property type="term" value="F:efflux transmembrane transporter activity"/>
    <property type="evidence" value="ECO:0007669"/>
    <property type="project" value="TreeGrafter"/>
</dbReference>
<evidence type="ECO:0000259" key="5">
    <source>
        <dbReference type="Pfam" id="PF25954"/>
    </source>
</evidence>
<dbReference type="EMBL" id="BPUB01000002">
    <property type="protein sequence ID" value="GJG59867.1"/>
    <property type="molecule type" value="Genomic_DNA"/>
</dbReference>
<comment type="subcellular location">
    <subcellularLocation>
        <location evidence="1">Cell envelope</location>
    </subcellularLocation>
</comment>
<keyword evidence="3" id="KW-0813">Transport</keyword>
<feature type="domain" description="Multidrug resistance protein MdtA-like C-terminal permuted SH3" evidence="6">
    <location>
        <begin position="250"/>
        <end position="308"/>
    </location>
</feature>
<feature type="domain" description="Multidrug resistance protein MdtA-like barrel-sandwich hybrid" evidence="4">
    <location>
        <begin position="28"/>
        <end position="157"/>
    </location>
</feature>
<dbReference type="PANTHER" id="PTHR30469">
    <property type="entry name" value="MULTIDRUG RESISTANCE PROTEIN MDTA"/>
    <property type="match status" value="1"/>
</dbReference>
<evidence type="ECO:0000256" key="1">
    <source>
        <dbReference type="ARBA" id="ARBA00004196"/>
    </source>
</evidence>
<dbReference type="AlphaFoldDB" id="A0A9R1CCA4"/>
<gene>
    <name evidence="7" type="ORF">PRLR5076_27180</name>
</gene>
<dbReference type="Pfam" id="PF25967">
    <property type="entry name" value="RND-MFP_C"/>
    <property type="match status" value="1"/>
</dbReference>
<comment type="similarity">
    <text evidence="2">Belongs to the membrane fusion protein (MFP) (TC 8.A.1) family.</text>
</comment>
<organism evidence="7 8">
    <name type="scientific">Prevotella lacticifex</name>
    <dbReference type="NCBI Taxonomy" id="2854755"/>
    <lineage>
        <taxon>Bacteria</taxon>
        <taxon>Pseudomonadati</taxon>
        <taxon>Bacteroidota</taxon>
        <taxon>Bacteroidia</taxon>
        <taxon>Bacteroidales</taxon>
        <taxon>Prevotellaceae</taxon>
        <taxon>Prevotella</taxon>
    </lineage>
</organism>
<dbReference type="InterPro" id="IPR058792">
    <property type="entry name" value="Beta-barrel_RND_2"/>
</dbReference>
<proteinExistence type="inferred from homology"/>
<dbReference type="Gene3D" id="2.40.50.100">
    <property type="match status" value="1"/>
</dbReference>
<reference evidence="7" key="1">
    <citation type="journal article" date="2022" name="Int. J. Syst. Evol. Microbiol.">
        <title>Prevotella lacticifex sp. nov., isolated from the rumen of cows.</title>
        <authorList>
            <person name="Shinkai T."/>
            <person name="Ikeyama N."/>
            <person name="Kumagai M."/>
            <person name="Ohmori H."/>
            <person name="Sakamoto M."/>
            <person name="Ohkuma M."/>
            <person name="Mitsumori M."/>
        </authorList>
    </citation>
    <scope>NUCLEOTIDE SEQUENCE</scope>
    <source>
        <strain evidence="7">R5076</strain>
    </source>
</reference>
<evidence type="ECO:0000313" key="8">
    <source>
        <dbReference type="Proteomes" id="UP000825483"/>
    </source>
</evidence>
<dbReference type="NCBIfam" id="TIGR01730">
    <property type="entry name" value="RND_mfp"/>
    <property type="match status" value="1"/>
</dbReference>
<evidence type="ECO:0000313" key="7">
    <source>
        <dbReference type="EMBL" id="GJG59867.1"/>
    </source>
</evidence>
<evidence type="ECO:0000259" key="4">
    <source>
        <dbReference type="Pfam" id="PF25917"/>
    </source>
</evidence>
<dbReference type="Pfam" id="PF25954">
    <property type="entry name" value="Beta-barrel_RND_2"/>
    <property type="match status" value="1"/>
</dbReference>
<dbReference type="SUPFAM" id="SSF111369">
    <property type="entry name" value="HlyD-like secretion proteins"/>
    <property type="match status" value="1"/>
</dbReference>
<protein>
    <submittedName>
        <fullName evidence="7">Hemolysin D</fullName>
    </submittedName>
</protein>
<evidence type="ECO:0000259" key="6">
    <source>
        <dbReference type="Pfam" id="PF25967"/>
    </source>
</evidence>
<dbReference type="InterPro" id="IPR058627">
    <property type="entry name" value="MdtA-like_C"/>
</dbReference>
<dbReference type="Gene3D" id="1.10.287.470">
    <property type="entry name" value="Helix hairpin bin"/>
    <property type="match status" value="1"/>
</dbReference>
<feature type="domain" description="CusB-like beta-barrel" evidence="5">
    <location>
        <begin position="170"/>
        <end position="239"/>
    </location>
</feature>
<keyword evidence="8" id="KW-1185">Reference proteome</keyword>
<accession>A0A9R1CCA4</accession>
<evidence type="ECO:0000256" key="2">
    <source>
        <dbReference type="ARBA" id="ARBA00009477"/>
    </source>
</evidence>